<evidence type="ECO:0000313" key="1">
    <source>
        <dbReference type="EMBL" id="VFQ64437.1"/>
    </source>
</evidence>
<accession>A0A484KMQ8</accession>
<dbReference type="Proteomes" id="UP000595140">
    <property type="component" value="Unassembled WGS sequence"/>
</dbReference>
<sequence length="106" mass="11417">MVRMRPWAMSVMVRVERLWWRGMVEMVGEWMDGGADGNGWAGGEEGRGYGGGCGGFSMVAGLGKEEKALNKDSRPIGSRQIGDGVHEPIIVEFTTSASSVIQMAPI</sequence>
<protein>
    <submittedName>
        <fullName evidence="1">Uncharacterized protein</fullName>
    </submittedName>
</protein>
<evidence type="ECO:0000313" key="2">
    <source>
        <dbReference type="Proteomes" id="UP000595140"/>
    </source>
</evidence>
<keyword evidence="2" id="KW-1185">Reference proteome</keyword>
<gene>
    <name evidence="1" type="ORF">CCAM_LOCUS6213</name>
</gene>
<reference evidence="1 2" key="1">
    <citation type="submission" date="2018-04" db="EMBL/GenBank/DDBJ databases">
        <authorList>
            <person name="Vogel A."/>
        </authorList>
    </citation>
    <scope>NUCLEOTIDE SEQUENCE [LARGE SCALE GENOMIC DNA]</scope>
</reference>
<name>A0A484KMQ8_9ASTE</name>
<dbReference type="EMBL" id="OOIL02000404">
    <property type="protein sequence ID" value="VFQ64437.1"/>
    <property type="molecule type" value="Genomic_DNA"/>
</dbReference>
<dbReference type="AlphaFoldDB" id="A0A484KMQ8"/>
<organism evidence="1 2">
    <name type="scientific">Cuscuta campestris</name>
    <dbReference type="NCBI Taxonomy" id="132261"/>
    <lineage>
        <taxon>Eukaryota</taxon>
        <taxon>Viridiplantae</taxon>
        <taxon>Streptophyta</taxon>
        <taxon>Embryophyta</taxon>
        <taxon>Tracheophyta</taxon>
        <taxon>Spermatophyta</taxon>
        <taxon>Magnoliopsida</taxon>
        <taxon>eudicotyledons</taxon>
        <taxon>Gunneridae</taxon>
        <taxon>Pentapetalae</taxon>
        <taxon>asterids</taxon>
        <taxon>lamiids</taxon>
        <taxon>Solanales</taxon>
        <taxon>Convolvulaceae</taxon>
        <taxon>Cuscuteae</taxon>
        <taxon>Cuscuta</taxon>
        <taxon>Cuscuta subgen. Grammica</taxon>
        <taxon>Cuscuta sect. Cleistogrammica</taxon>
    </lineage>
</organism>
<proteinExistence type="predicted"/>